<gene>
    <name evidence="6" type="ORF">GLS40_14095</name>
</gene>
<keyword evidence="3" id="KW-0804">Transcription</keyword>
<evidence type="ECO:0000313" key="7">
    <source>
        <dbReference type="Proteomes" id="UP000443843"/>
    </source>
</evidence>
<dbReference type="Proteomes" id="UP000443843">
    <property type="component" value="Unassembled WGS sequence"/>
</dbReference>
<dbReference type="EMBL" id="WNXQ01000008">
    <property type="protein sequence ID" value="MWB79168.1"/>
    <property type="molecule type" value="Genomic_DNA"/>
</dbReference>
<dbReference type="InterPro" id="IPR036388">
    <property type="entry name" value="WH-like_DNA-bd_sf"/>
</dbReference>
<dbReference type="GO" id="GO:0003677">
    <property type="term" value="F:DNA binding"/>
    <property type="evidence" value="ECO:0007669"/>
    <property type="project" value="UniProtKB-KW"/>
</dbReference>
<dbReference type="SMART" id="SM00347">
    <property type="entry name" value="HTH_MARR"/>
    <property type="match status" value="1"/>
</dbReference>
<feature type="domain" description="HTH marR-type" evidence="5">
    <location>
        <begin position="77"/>
        <end position="209"/>
    </location>
</feature>
<dbReference type="AlphaFoldDB" id="A0A844WDD0"/>
<dbReference type="GO" id="GO:0003700">
    <property type="term" value="F:DNA-binding transcription factor activity"/>
    <property type="evidence" value="ECO:0007669"/>
    <property type="project" value="InterPro"/>
</dbReference>
<dbReference type="InterPro" id="IPR000835">
    <property type="entry name" value="HTH_MarR-typ"/>
</dbReference>
<organism evidence="6 7">
    <name type="scientific">Pseudooceanicola pacificus</name>
    <dbReference type="NCBI Taxonomy" id="2676438"/>
    <lineage>
        <taxon>Bacteria</taxon>
        <taxon>Pseudomonadati</taxon>
        <taxon>Pseudomonadota</taxon>
        <taxon>Alphaproteobacteria</taxon>
        <taxon>Rhodobacterales</taxon>
        <taxon>Paracoccaceae</taxon>
        <taxon>Pseudooceanicola</taxon>
    </lineage>
</organism>
<keyword evidence="1" id="KW-0805">Transcription regulation</keyword>
<evidence type="ECO:0000313" key="6">
    <source>
        <dbReference type="EMBL" id="MWB79168.1"/>
    </source>
</evidence>
<evidence type="ECO:0000256" key="1">
    <source>
        <dbReference type="ARBA" id="ARBA00023015"/>
    </source>
</evidence>
<reference evidence="6 7" key="1">
    <citation type="submission" date="2019-11" db="EMBL/GenBank/DDBJ databases">
        <title>Pseudooceanicola pacifica sp. nov., isolated from deep-sea sediment of the Pacific Ocean.</title>
        <authorList>
            <person name="Lyu L."/>
        </authorList>
    </citation>
    <scope>NUCLEOTIDE SEQUENCE [LARGE SCALE GENOMIC DNA]</scope>
    <source>
        <strain evidence="6 7">216_PA32_1</strain>
    </source>
</reference>
<dbReference type="PANTHER" id="PTHR42756:SF1">
    <property type="entry name" value="TRANSCRIPTIONAL REPRESSOR OF EMRAB OPERON"/>
    <property type="match status" value="1"/>
</dbReference>
<feature type="region of interest" description="Disordered" evidence="4">
    <location>
        <begin position="35"/>
        <end position="54"/>
    </location>
</feature>
<dbReference type="Gene3D" id="1.10.10.10">
    <property type="entry name" value="Winged helix-like DNA-binding domain superfamily/Winged helix DNA-binding domain"/>
    <property type="match status" value="1"/>
</dbReference>
<accession>A0A844WDD0</accession>
<dbReference type="Pfam" id="PF01047">
    <property type="entry name" value="MarR"/>
    <property type="match status" value="1"/>
</dbReference>
<sequence>MSTRSACNTRWASIGRSAVPGLICDADDGGDLLAVDPGDGPGRGGRRPRRTGARCGKTPCIHKRIGGGGMSEHKQQDLEPGFIFQRVARQRLRLSDKRLAPYNLTSAQVFLLNWLLHKDGLTQKELAQRLTVGTVAVSGMIDRLESAGLVFRTEDPNDRRAKKVWLKESVRTNRALLSGIAKEINDVSFMGMSDDEIRTLLGLMDKVRRNLAEALDADDPSKWVNEQPIHWVTAASQVARCDPSP</sequence>
<comment type="caution">
    <text evidence="6">The sequence shown here is derived from an EMBL/GenBank/DDBJ whole genome shotgun (WGS) entry which is preliminary data.</text>
</comment>
<keyword evidence="2" id="KW-0238">DNA-binding</keyword>
<evidence type="ECO:0000256" key="4">
    <source>
        <dbReference type="SAM" id="MobiDB-lite"/>
    </source>
</evidence>
<keyword evidence="7" id="KW-1185">Reference proteome</keyword>
<dbReference type="InterPro" id="IPR036390">
    <property type="entry name" value="WH_DNA-bd_sf"/>
</dbReference>
<evidence type="ECO:0000259" key="5">
    <source>
        <dbReference type="PROSITE" id="PS50995"/>
    </source>
</evidence>
<name>A0A844WDD0_9RHOB</name>
<evidence type="ECO:0000256" key="2">
    <source>
        <dbReference type="ARBA" id="ARBA00023125"/>
    </source>
</evidence>
<evidence type="ECO:0000256" key="3">
    <source>
        <dbReference type="ARBA" id="ARBA00023163"/>
    </source>
</evidence>
<dbReference type="PRINTS" id="PR00598">
    <property type="entry name" value="HTHMARR"/>
</dbReference>
<dbReference type="PROSITE" id="PS50995">
    <property type="entry name" value="HTH_MARR_2"/>
    <property type="match status" value="1"/>
</dbReference>
<dbReference type="SUPFAM" id="SSF46785">
    <property type="entry name" value="Winged helix' DNA-binding domain"/>
    <property type="match status" value="1"/>
</dbReference>
<proteinExistence type="predicted"/>
<dbReference type="PANTHER" id="PTHR42756">
    <property type="entry name" value="TRANSCRIPTIONAL REGULATOR, MARR"/>
    <property type="match status" value="1"/>
</dbReference>
<protein>
    <submittedName>
        <fullName evidence="6">MarR family transcriptional regulator</fullName>
    </submittedName>
</protein>